<feature type="domain" description="Protein kinase" evidence="11">
    <location>
        <begin position="338"/>
        <end position="760"/>
    </location>
</feature>
<dbReference type="EMBL" id="LFRF01000015">
    <property type="protein sequence ID" value="KND90070.1"/>
    <property type="molecule type" value="Genomic_DNA"/>
</dbReference>
<evidence type="ECO:0000256" key="10">
    <source>
        <dbReference type="SAM" id="MobiDB-lite"/>
    </source>
</evidence>
<evidence type="ECO:0000256" key="3">
    <source>
        <dbReference type="ARBA" id="ARBA00012513"/>
    </source>
</evidence>
<evidence type="ECO:0000256" key="8">
    <source>
        <dbReference type="ARBA" id="ARBA00047899"/>
    </source>
</evidence>
<dbReference type="InterPro" id="IPR008266">
    <property type="entry name" value="Tyr_kinase_AS"/>
</dbReference>
<dbReference type="SUPFAM" id="SSF56112">
    <property type="entry name" value="Protein kinase-like (PK-like)"/>
    <property type="match status" value="1"/>
</dbReference>
<protein>
    <recommendedName>
        <fullName evidence="5">EKC/KEOPS complex subunit BUD32</fullName>
        <ecNumber evidence="3">2.7.11.1</ecNumber>
    </recommendedName>
    <alternativeName>
        <fullName evidence="6 7">Atypical Serine/threonine protein kinase BUD32</fullName>
    </alternativeName>
    <alternativeName>
        <fullName evidence="4">EKC/KEOPS complex subunit bud32</fullName>
    </alternativeName>
</protein>
<dbReference type="InterPro" id="IPR040976">
    <property type="entry name" value="Pkinase_fungal"/>
</dbReference>
<dbReference type="OrthoDB" id="5584477at2759"/>
<dbReference type="Gene3D" id="1.10.510.10">
    <property type="entry name" value="Transferase(Phosphotransferase) domain 1"/>
    <property type="match status" value="1"/>
</dbReference>
<comment type="catalytic activity">
    <reaction evidence="9">
        <text>L-seryl-[protein] + ATP = O-phospho-L-seryl-[protein] + ADP + H(+)</text>
        <dbReference type="Rhea" id="RHEA:17989"/>
        <dbReference type="Rhea" id="RHEA-COMP:9863"/>
        <dbReference type="Rhea" id="RHEA-COMP:11604"/>
        <dbReference type="ChEBI" id="CHEBI:15378"/>
        <dbReference type="ChEBI" id="CHEBI:29999"/>
        <dbReference type="ChEBI" id="CHEBI:30616"/>
        <dbReference type="ChEBI" id="CHEBI:83421"/>
        <dbReference type="ChEBI" id="CHEBI:456216"/>
        <dbReference type="EC" id="2.7.11.1"/>
    </reaction>
</comment>
<dbReference type="Proteomes" id="UP000036947">
    <property type="component" value="Unassembled WGS sequence"/>
</dbReference>
<dbReference type="GO" id="GO:0005524">
    <property type="term" value="F:ATP binding"/>
    <property type="evidence" value="ECO:0007669"/>
    <property type="project" value="InterPro"/>
</dbReference>
<dbReference type="PROSITE" id="PS00109">
    <property type="entry name" value="PROTEIN_KINASE_TYR"/>
    <property type="match status" value="1"/>
</dbReference>
<proteinExistence type="predicted"/>
<comment type="function">
    <text evidence="1">Component of the EKC/KEOPS complex that is required for the formation of a threonylcarbamoyl group on adenosine at position 37 (t(6)A37) in tRNAs that read codons beginning with adenine. The complex is probably involved in the transfer of the threonylcarbamoyl moiety of threonylcarbamoyl-AMP (TC-AMP) to the N6 group of A37. BUD32 has ATPase activity in the context of the EKC/KEOPS complex and likely plays a supporting role to the catalytic subunit KAE1. The EKC/KEOPS complex also promotes both telomere uncapping and telomere elongation. The complex is required for efficient recruitment of transcriptional coactivators.</text>
</comment>
<evidence type="ECO:0000256" key="6">
    <source>
        <dbReference type="ARBA" id="ARBA00030980"/>
    </source>
</evidence>
<evidence type="ECO:0000259" key="11">
    <source>
        <dbReference type="PROSITE" id="PS50011"/>
    </source>
</evidence>
<accession>A0A0L0N8F7</accession>
<keyword evidence="13" id="KW-1185">Reference proteome</keyword>
<dbReference type="STRING" id="1163406.A0A0L0N8F7"/>
<dbReference type="EC" id="2.7.11.1" evidence="3"/>
<evidence type="ECO:0000256" key="7">
    <source>
        <dbReference type="ARBA" id="ARBA00033194"/>
    </source>
</evidence>
<gene>
    <name evidence="12" type="ORF">TOPH_05277</name>
</gene>
<dbReference type="AlphaFoldDB" id="A0A0L0N8F7"/>
<dbReference type="GO" id="GO:0004674">
    <property type="term" value="F:protein serine/threonine kinase activity"/>
    <property type="evidence" value="ECO:0007669"/>
    <property type="project" value="UniProtKB-EC"/>
</dbReference>
<sequence length="760" mass="86009">MILSEDQIKIIAENPLDEGLQDVRIKLRDCADAPPEGVVISLLGALVTSSAAFNLSAPDGSGNVAEKLFAIQQNVRRGSLKLEQFMPLVVVANSPDTEVWAAVIDFIEAVKPSTPPASGIIPTFFGTPVKTSSSRLDDSEKRDIIEHELFRELRDCTHRGVLGFFEKHFDSAIWDERQKHMLDLLLANHEGAKWKDFPTDPWEKAVWEWLVALEKNALAGAPYTLHTTKTATEFKERKGQMDIFFRKPKSGNRQSTYKDVLVVSEHKRSAIASDFKACLLQLTRHVRSVFADQPMRRFVHAFTIKGTTMELWIFDRSGPYSSGEFDIHREPKKFARALVAYATMGDDAMGLDLSIEWKKGHRYFTAEDVKGNNKQVELNTLLVRQRAVVCRGTTCFSTRQGVAKFSWRSSKRPSEVRHLKLAQEKGVEGVATLVAYREITSIDDLRGGMKFSSGTRHNFRATVHERSDSYSRIQGSDTSESKRKRKSSLEEVSRSTRRRSNSQKSALGHARRSNDRARPSLYTQNREDLCENRILSCLVIAPTGRVVSDFGSIRELLEALRDAIRGHQSLYLKAGILHRDISSNNIIITNPENSGGFKGMLIDLDLAKERDSGPSGARQRTGTMEFMAIEVLRGTDHTYRHDLESFFYVLLWMCARCAWRSFRGSDETEPSESILRKWEIGSFKDIADAKEGHMTVNMLERIMGEFPEVFEVVKPLCLNIRRLLFPFDKDERMMIGTPTGDPERLYSAILAAYDEAIDQL</sequence>
<comment type="catalytic activity">
    <reaction evidence="8">
        <text>L-threonyl-[protein] + ATP = O-phospho-L-threonyl-[protein] + ADP + H(+)</text>
        <dbReference type="Rhea" id="RHEA:46608"/>
        <dbReference type="Rhea" id="RHEA-COMP:11060"/>
        <dbReference type="Rhea" id="RHEA-COMP:11605"/>
        <dbReference type="ChEBI" id="CHEBI:15378"/>
        <dbReference type="ChEBI" id="CHEBI:30013"/>
        <dbReference type="ChEBI" id="CHEBI:30616"/>
        <dbReference type="ChEBI" id="CHEBI:61977"/>
        <dbReference type="ChEBI" id="CHEBI:456216"/>
        <dbReference type="EC" id="2.7.11.1"/>
    </reaction>
</comment>
<evidence type="ECO:0000256" key="2">
    <source>
        <dbReference type="ARBA" id="ARBA00011534"/>
    </source>
</evidence>
<evidence type="ECO:0000256" key="4">
    <source>
        <dbReference type="ARBA" id="ARBA00013948"/>
    </source>
</evidence>
<feature type="region of interest" description="Disordered" evidence="10">
    <location>
        <begin position="465"/>
        <end position="520"/>
    </location>
</feature>
<dbReference type="PROSITE" id="PS50011">
    <property type="entry name" value="PROTEIN_KINASE_DOM"/>
    <property type="match status" value="1"/>
</dbReference>
<evidence type="ECO:0000313" key="13">
    <source>
        <dbReference type="Proteomes" id="UP000036947"/>
    </source>
</evidence>
<evidence type="ECO:0000256" key="1">
    <source>
        <dbReference type="ARBA" id="ARBA00003747"/>
    </source>
</evidence>
<evidence type="ECO:0000256" key="5">
    <source>
        <dbReference type="ARBA" id="ARBA00019973"/>
    </source>
</evidence>
<dbReference type="InterPro" id="IPR011009">
    <property type="entry name" value="Kinase-like_dom_sf"/>
</dbReference>
<comment type="caution">
    <text evidence="12">The sequence shown here is derived from an EMBL/GenBank/DDBJ whole genome shotgun (WGS) entry which is preliminary data.</text>
</comment>
<evidence type="ECO:0000313" key="12">
    <source>
        <dbReference type="EMBL" id="KND90070.1"/>
    </source>
</evidence>
<organism evidence="12 13">
    <name type="scientific">Tolypocladium ophioglossoides (strain CBS 100239)</name>
    <name type="common">Snaketongue truffleclub</name>
    <name type="synonym">Elaphocordyceps ophioglossoides</name>
    <dbReference type="NCBI Taxonomy" id="1163406"/>
    <lineage>
        <taxon>Eukaryota</taxon>
        <taxon>Fungi</taxon>
        <taxon>Dikarya</taxon>
        <taxon>Ascomycota</taxon>
        <taxon>Pezizomycotina</taxon>
        <taxon>Sordariomycetes</taxon>
        <taxon>Hypocreomycetidae</taxon>
        <taxon>Hypocreales</taxon>
        <taxon>Ophiocordycipitaceae</taxon>
        <taxon>Tolypocladium</taxon>
    </lineage>
</organism>
<name>A0A0L0N8F7_TOLOC</name>
<dbReference type="Pfam" id="PF17667">
    <property type="entry name" value="Pkinase_fungal"/>
    <property type="match status" value="1"/>
</dbReference>
<evidence type="ECO:0000256" key="9">
    <source>
        <dbReference type="ARBA" id="ARBA00048679"/>
    </source>
</evidence>
<dbReference type="PANTHER" id="PTHR38248:SF2">
    <property type="entry name" value="FUNK1 11"/>
    <property type="match status" value="1"/>
</dbReference>
<dbReference type="InterPro" id="IPR000719">
    <property type="entry name" value="Prot_kinase_dom"/>
</dbReference>
<reference evidence="12 13" key="1">
    <citation type="journal article" date="2015" name="BMC Genomics">
        <title>The genome of the truffle-parasite Tolypocladium ophioglossoides and the evolution of antifungal peptaibiotics.</title>
        <authorList>
            <person name="Quandt C.A."/>
            <person name="Bushley K.E."/>
            <person name="Spatafora J.W."/>
        </authorList>
    </citation>
    <scope>NUCLEOTIDE SEQUENCE [LARGE SCALE GENOMIC DNA]</scope>
    <source>
        <strain evidence="12 13">CBS 100239</strain>
    </source>
</reference>
<comment type="subunit">
    <text evidence="2">Component of the EKC/KEOPS complex composed of at least BUD32, CGI121, GON7, KAE1 and PCC1; the whole complex dimerizes.</text>
</comment>
<dbReference type="PANTHER" id="PTHR38248">
    <property type="entry name" value="FUNK1 6"/>
    <property type="match status" value="1"/>
</dbReference>